<dbReference type="Proteomes" id="UP000028999">
    <property type="component" value="Unassembled WGS sequence"/>
</dbReference>
<feature type="repeat" description="PPR" evidence="2">
    <location>
        <begin position="9"/>
        <end position="43"/>
    </location>
</feature>
<dbReference type="PaxDb" id="3708-A0A078GN02"/>
<dbReference type="InterPro" id="IPR002885">
    <property type="entry name" value="PPR_rpt"/>
</dbReference>
<sequence length="69" mass="7763">MEEDGNAPNDCTYNTLVRAYLRDCDLAKSAELIEEMKSYGFSADASTVKMVMDRLSSGELDKRFLDMLS</sequence>
<evidence type="ECO:0000313" key="4">
    <source>
        <dbReference type="Proteomes" id="UP000028999"/>
    </source>
</evidence>
<proteinExistence type="predicted"/>
<keyword evidence="4" id="KW-1185">Reference proteome</keyword>
<dbReference type="InterPro" id="IPR011990">
    <property type="entry name" value="TPR-like_helical_dom_sf"/>
</dbReference>
<dbReference type="EMBL" id="LK032192">
    <property type="protein sequence ID" value="CDY26589.1"/>
    <property type="molecule type" value="Genomic_DNA"/>
</dbReference>
<accession>A0A078GN02</accession>
<name>A0A078GN02_BRANA</name>
<organism evidence="3 4">
    <name type="scientific">Brassica napus</name>
    <name type="common">Rape</name>
    <dbReference type="NCBI Taxonomy" id="3708"/>
    <lineage>
        <taxon>Eukaryota</taxon>
        <taxon>Viridiplantae</taxon>
        <taxon>Streptophyta</taxon>
        <taxon>Embryophyta</taxon>
        <taxon>Tracheophyta</taxon>
        <taxon>Spermatophyta</taxon>
        <taxon>Magnoliopsida</taxon>
        <taxon>eudicotyledons</taxon>
        <taxon>Gunneridae</taxon>
        <taxon>Pentapetalae</taxon>
        <taxon>rosids</taxon>
        <taxon>malvids</taxon>
        <taxon>Brassicales</taxon>
        <taxon>Brassicaceae</taxon>
        <taxon>Brassiceae</taxon>
        <taxon>Brassica</taxon>
    </lineage>
</organism>
<dbReference type="OMA" id="GHAACDS"/>
<gene>
    <name evidence="3" type="primary">BnaA09g46880D</name>
    <name evidence="3" type="ORF">GSBRNA2T00035458001</name>
</gene>
<evidence type="ECO:0000256" key="1">
    <source>
        <dbReference type="ARBA" id="ARBA00022737"/>
    </source>
</evidence>
<dbReference type="Gramene" id="CDY26589">
    <property type="protein sequence ID" value="CDY26589"/>
    <property type="gene ID" value="GSBRNA2T00035458001"/>
</dbReference>
<keyword evidence="1" id="KW-0677">Repeat</keyword>
<evidence type="ECO:0000313" key="3">
    <source>
        <dbReference type="EMBL" id="CDY26589.1"/>
    </source>
</evidence>
<protein>
    <submittedName>
        <fullName evidence="3">BnaA09g46880D protein</fullName>
    </submittedName>
</protein>
<dbReference type="NCBIfam" id="TIGR00756">
    <property type="entry name" value="PPR"/>
    <property type="match status" value="1"/>
</dbReference>
<dbReference type="PROSITE" id="PS51375">
    <property type="entry name" value="PPR"/>
    <property type="match status" value="1"/>
</dbReference>
<reference evidence="3 4" key="1">
    <citation type="journal article" date="2014" name="Science">
        <title>Plant genetics. Early allopolyploid evolution in the post-Neolithic Brassica napus oilseed genome.</title>
        <authorList>
            <person name="Chalhoub B."/>
            <person name="Denoeud F."/>
            <person name="Liu S."/>
            <person name="Parkin I.A."/>
            <person name="Tang H."/>
            <person name="Wang X."/>
            <person name="Chiquet J."/>
            <person name="Belcram H."/>
            <person name="Tong C."/>
            <person name="Samans B."/>
            <person name="Correa M."/>
            <person name="Da Silva C."/>
            <person name="Just J."/>
            <person name="Falentin C."/>
            <person name="Koh C.S."/>
            <person name="Le Clainche I."/>
            <person name="Bernard M."/>
            <person name="Bento P."/>
            <person name="Noel B."/>
            <person name="Labadie K."/>
            <person name="Alberti A."/>
            <person name="Charles M."/>
            <person name="Arnaud D."/>
            <person name="Guo H."/>
            <person name="Daviaud C."/>
            <person name="Alamery S."/>
            <person name="Jabbari K."/>
            <person name="Zhao M."/>
            <person name="Edger P.P."/>
            <person name="Chelaifa H."/>
            <person name="Tack D."/>
            <person name="Lassalle G."/>
            <person name="Mestiri I."/>
            <person name="Schnel N."/>
            <person name="Le Paslier M.C."/>
            <person name="Fan G."/>
            <person name="Renault V."/>
            <person name="Bayer P.E."/>
            <person name="Golicz A.A."/>
            <person name="Manoli S."/>
            <person name="Lee T.H."/>
            <person name="Thi V.H."/>
            <person name="Chalabi S."/>
            <person name="Hu Q."/>
            <person name="Fan C."/>
            <person name="Tollenaere R."/>
            <person name="Lu Y."/>
            <person name="Battail C."/>
            <person name="Shen J."/>
            <person name="Sidebottom C.H."/>
            <person name="Wang X."/>
            <person name="Canaguier A."/>
            <person name="Chauveau A."/>
            <person name="Berard A."/>
            <person name="Deniot G."/>
            <person name="Guan M."/>
            <person name="Liu Z."/>
            <person name="Sun F."/>
            <person name="Lim Y.P."/>
            <person name="Lyons E."/>
            <person name="Town C.D."/>
            <person name="Bancroft I."/>
            <person name="Wang X."/>
            <person name="Meng J."/>
            <person name="Ma J."/>
            <person name="Pires J.C."/>
            <person name="King G.J."/>
            <person name="Brunel D."/>
            <person name="Delourme R."/>
            <person name="Renard M."/>
            <person name="Aury J.M."/>
            <person name="Adams K.L."/>
            <person name="Batley J."/>
            <person name="Snowdon R.J."/>
            <person name="Tost J."/>
            <person name="Edwards D."/>
            <person name="Zhou Y."/>
            <person name="Hua W."/>
            <person name="Sharpe A.G."/>
            <person name="Paterson A.H."/>
            <person name="Guan C."/>
            <person name="Wincker P."/>
        </authorList>
    </citation>
    <scope>NUCLEOTIDE SEQUENCE [LARGE SCALE GENOMIC DNA]</scope>
    <source>
        <strain evidence="4">cv. Darmor-bzh</strain>
    </source>
</reference>
<dbReference type="Gene3D" id="1.25.40.10">
    <property type="entry name" value="Tetratricopeptide repeat domain"/>
    <property type="match status" value="1"/>
</dbReference>
<dbReference type="Pfam" id="PF13041">
    <property type="entry name" value="PPR_2"/>
    <property type="match status" value="1"/>
</dbReference>
<evidence type="ECO:0000256" key="2">
    <source>
        <dbReference type="PROSITE-ProRule" id="PRU00708"/>
    </source>
</evidence>
<dbReference type="AlphaFoldDB" id="A0A078GN02"/>